<reference evidence="2 3" key="1">
    <citation type="journal article" date="2019" name="Int. J. Syst. Evol. Microbiol.">
        <title>The Global Catalogue of Microorganisms (GCM) 10K type strain sequencing project: providing services to taxonomists for standard genome sequencing and annotation.</title>
        <authorList>
            <consortium name="The Broad Institute Genomics Platform"/>
            <consortium name="The Broad Institute Genome Sequencing Center for Infectious Disease"/>
            <person name="Wu L."/>
            <person name="Ma J."/>
        </authorList>
    </citation>
    <scope>NUCLEOTIDE SEQUENCE [LARGE SCALE GENOMIC DNA]</scope>
    <source>
        <strain evidence="2 3">JCM 12140</strain>
    </source>
</reference>
<feature type="domain" description="TNT" evidence="1">
    <location>
        <begin position="130"/>
        <end position="219"/>
    </location>
</feature>
<dbReference type="PANTHER" id="PTHR42059:SF1">
    <property type="entry name" value="TNT DOMAIN-CONTAINING PROTEIN"/>
    <property type="match status" value="1"/>
</dbReference>
<gene>
    <name evidence="2" type="ORF">GCM10009627_31160</name>
</gene>
<sequence>MGGRARLPLMTFADTRPILDQLGYTVRYVQLPGETLHEPPVEGALRIVPADAGSFALEVVDYGTARRLATAGNESDAVEMLRRFLNRPFPDARDIRRSDLDQMRDRSASTYPQLAQQVAATGDAGLTIQIPAGVPVDRIGGPDGYLLHPLETPLPARSLPPHTAASPEVHRYVVERPFLVTVRFVRPWFDQPGGALRFEISNPTSTVRDLVVDGSLARVRVV</sequence>
<evidence type="ECO:0000313" key="2">
    <source>
        <dbReference type="EMBL" id="GAA1494770.1"/>
    </source>
</evidence>
<dbReference type="Pfam" id="PF14021">
    <property type="entry name" value="TNT"/>
    <property type="match status" value="1"/>
</dbReference>
<dbReference type="Proteomes" id="UP001501742">
    <property type="component" value="Unassembled WGS sequence"/>
</dbReference>
<dbReference type="InterPro" id="IPR025331">
    <property type="entry name" value="TNT"/>
</dbReference>
<evidence type="ECO:0000313" key="3">
    <source>
        <dbReference type="Proteomes" id="UP001501742"/>
    </source>
</evidence>
<proteinExistence type="predicted"/>
<dbReference type="EMBL" id="BAAAJX010000017">
    <property type="protein sequence ID" value="GAA1494770.1"/>
    <property type="molecule type" value="Genomic_DNA"/>
</dbReference>
<protein>
    <recommendedName>
        <fullName evidence="1">TNT domain-containing protein</fullName>
    </recommendedName>
</protein>
<accession>A0ABN1ZGS5</accession>
<dbReference type="PANTHER" id="PTHR42059">
    <property type="entry name" value="TNT DOMAIN-CONTAINING PROTEIN"/>
    <property type="match status" value="1"/>
</dbReference>
<name>A0ABN1ZGS5_9MICO</name>
<keyword evidence="3" id="KW-1185">Reference proteome</keyword>
<dbReference type="InterPro" id="IPR053024">
    <property type="entry name" value="Fungal_surface_NADase"/>
</dbReference>
<evidence type="ECO:0000259" key="1">
    <source>
        <dbReference type="Pfam" id="PF14021"/>
    </source>
</evidence>
<comment type="caution">
    <text evidence="2">The sequence shown here is derived from an EMBL/GenBank/DDBJ whole genome shotgun (WGS) entry which is preliminary data.</text>
</comment>
<organism evidence="2 3">
    <name type="scientific">Curtobacterium herbarum</name>
    <dbReference type="NCBI Taxonomy" id="150122"/>
    <lineage>
        <taxon>Bacteria</taxon>
        <taxon>Bacillati</taxon>
        <taxon>Actinomycetota</taxon>
        <taxon>Actinomycetes</taxon>
        <taxon>Micrococcales</taxon>
        <taxon>Microbacteriaceae</taxon>
        <taxon>Curtobacterium</taxon>
    </lineage>
</organism>